<evidence type="ECO:0000256" key="3">
    <source>
        <dbReference type="ARBA" id="ARBA00009595"/>
    </source>
</evidence>
<dbReference type="NCBIfam" id="NF001299">
    <property type="entry name" value="PRK00241.1"/>
    <property type="match status" value="1"/>
</dbReference>
<dbReference type="SUPFAM" id="SSF55811">
    <property type="entry name" value="Nudix"/>
    <property type="match status" value="2"/>
</dbReference>
<dbReference type="PANTHER" id="PTHR42904:SF6">
    <property type="entry name" value="NAD-CAPPED RNA HYDROLASE NUDT12"/>
    <property type="match status" value="1"/>
</dbReference>
<proteinExistence type="inferred from homology"/>
<dbReference type="RefSeq" id="WP_183909644.1">
    <property type="nucleotide sequence ID" value="NZ_JACHXZ010000002.1"/>
</dbReference>
<dbReference type="InterPro" id="IPR000086">
    <property type="entry name" value="NUDIX_hydrolase_dom"/>
</dbReference>
<dbReference type="Pfam" id="PF00293">
    <property type="entry name" value="NUDIX"/>
    <property type="match status" value="1"/>
</dbReference>
<comment type="caution">
    <text evidence="11">The sequence shown here is derived from an EMBL/GenBank/DDBJ whole genome shotgun (WGS) entry which is preliminary data.</text>
</comment>
<keyword evidence="6 11" id="KW-0378">Hydrolase</keyword>
<evidence type="ECO:0000256" key="5">
    <source>
        <dbReference type="ARBA" id="ARBA00022723"/>
    </source>
</evidence>
<dbReference type="GO" id="GO:0035529">
    <property type="term" value="F:NADH pyrophosphatase activity"/>
    <property type="evidence" value="ECO:0007669"/>
    <property type="project" value="TreeGrafter"/>
</dbReference>
<dbReference type="Gene3D" id="3.90.79.20">
    <property type="match status" value="1"/>
</dbReference>
<comment type="cofactor">
    <cofactor evidence="1">
        <name>Mg(2+)</name>
        <dbReference type="ChEBI" id="CHEBI:18420"/>
    </cofactor>
</comment>
<evidence type="ECO:0000313" key="11">
    <source>
        <dbReference type="EMBL" id="MBB3168170.1"/>
    </source>
</evidence>
<gene>
    <name evidence="11" type="ORF">FHS30_001354</name>
</gene>
<evidence type="ECO:0000256" key="2">
    <source>
        <dbReference type="ARBA" id="ARBA00001947"/>
    </source>
</evidence>
<dbReference type="InterPro" id="IPR020084">
    <property type="entry name" value="NUDIX_hydrolase_CS"/>
</dbReference>
<dbReference type="EMBL" id="JACHXZ010000002">
    <property type="protein sequence ID" value="MBB3168170.1"/>
    <property type="molecule type" value="Genomic_DNA"/>
</dbReference>
<dbReference type="Pfam" id="PF09297">
    <property type="entry name" value="Zn_ribbon_NUD"/>
    <property type="match status" value="1"/>
</dbReference>
<evidence type="ECO:0000256" key="7">
    <source>
        <dbReference type="ARBA" id="ARBA00022842"/>
    </source>
</evidence>
<evidence type="ECO:0000256" key="8">
    <source>
        <dbReference type="ARBA" id="ARBA00023027"/>
    </source>
</evidence>
<dbReference type="GO" id="GO:0019677">
    <property type="term" value="P:NAD+ catabolic process"/>
    <property type="evidence" value="ECO:0007669"/>
    <property type="project" value="TreeGrafter"/>
</dbReference>
<evidence type="ECO:0000259" key="10">
    <source>
        <dbReference type="PROSITE" id="PS51462"/>
    </source>
</evidence>
<sequence>MMQFIPGLSHPKLAHARRWVTVNAEGQILQNQLGQFLFDHPLEAPPESDFLVGQLSDGGRLIDCYCRVISNSNAGVDGYEWVGLRKLLMTEDEALFLLTGAAVQLASWVRDHKFCGRCGGLNEALGHERAMHCHRCDLHHYPRLSPCIIALITRGNECLLAVHKRSKVPMHTALAGFVEPGESLEMAVQREAFEEVGLHVVEPRYVGSQPWPFPGQMMMGFHTQVAPDAGPIRLQDDEIDSAGWYRFDQLPELIPPIQSLSGQLIAKFVANCQQRYQ</sequence>
<evidence type="ECO:0000256" key="4">
    <source>
        <dbReference type="ARBA" id="ARBA00012381"/>
    </source>
</evidence>
<comment type="cofactor">
    <cofactor evidence="2">
        <name>Zn(2+)</name>
        <dbReference type="ChEBI" id="CHEBI:29105"/>
    </cofactor>
</comment>
<keyword evidence="5" id="KW-0479">Metal-binding</keyword>
<evidence type="ECO:0000256" key="9">
    <source>
        <dbReference type="ARBA" id="ARBA00023679"/>
    </source>
</evidence>
<dbReference type="InterPro" id="IPR050241">
    <property type="entry name" value="NAD-cap_RNA_hydrolase_NudC"/>
</dbReference>
<accession>A0A839UNR0</accession>
<dbReference type="PROSITE" id="PS00893">
    <property type="entry name" value="NUDIX_BOX"/>
    <property type="match status" value="1"/>
</dbReference>
<name>A0A839UNR0_9GAMM</name>
<dbReference type="CDD" id="cd03429">
    <property type="entry name" value="NUDIX_NADH_pyrophosphatase_Nudt13"/>
    <property type="match status" value="1"/>
</dbReference>
<evidence type="ECO:0000313" key="12">
    <source>
        <dbReference type="Proteomes" id="UP000559987"/>
    </source>
</evidence>
<dbReference type="GO" id="GO:0005829">
    <property type="term" value="C:cytosol"/>
    <property type="evidence" value="ECO:0007669"/>
    <property type="project" value="TreeGrafter"/>
</dbReference>
<feature type="domain" description="Nudix hydrolase" evidence="10">
    <location>
        <begin position="142"/>
        <end position="270"/>
    </location>
</feature>
<organism evidence="11 12">
    <name type="scientific">Simiduia aestuariiviva</name>
    <dbReference type="NCBI Taxonomy" id="1510459"/>
    <lineage>
        <taxon>Bacteria</taxon>
        <taxon>Pseudomonadati</taxon>
        <taxon>Pseudomonadota</taxon>
        <taxon>Gammaproteobacteria</taxon>
        <taxon>Cellvibrionales</taxon>
        <taxon>Cellvibrionaceae</taxon>
        <taxon>Simiduia</taxon>
    </lineage>
</organism>
<dbReference type="Proteomes" id="UP000559987">
    <property type="component" value="Unassembled WGS sequence"/>
</dbReference>
<dbReference type="GO" id="GO:0006742">
    <property type="term" value="P:NADP+ catabolic process"/>
    <property type="evidence" value="ECO:0007669"/>
    <property type="project" value="TreeGrafter"/>
</dbReference>
<dbReference type="EC" id="3.6.1.22" evidence="4"/>
<reference evidence="11 12" key="1">
    <citation type="submission" date="2020-08" db="EMBL/GenBank/DDBJ databases">
        <title>Genomic Encyclopedia of Type Strains, Phase III (KMG-III): the genomes of soil and plant-associated and newly described type strains.</title>
        <authorList>
            <person name="Whitman W."/>
        </authorList>
    </citation>
    <scope>NUCLEOTIDE SEQUENCE [LARGE SCALE GENOMIC DNA]</scope>
    <source>
        <strain evidence="11 12">CECT 8571</strain>
    </source>
</reference>
<dbReference type="GO" id="GO:0046872">
    <property type="term" value="F:metal ion binding"/>
    <property type="evidence" value="ECO:0007669"/>
    <property type="project" value="UniProtKB-KW"/>
</dbReference>
<keyword evidence="8" id="KW-0520">NAD</keyword>
<dbReference type="InterPro" id="IPR049734">
    <property type="entry name" value="NudC-like_C"/>
</dbReference>
<dbReference type="AlphaFoldDB" id="A0A839UNR0"/>
<comment type="catalytic activity">
    <reaction evidence="9">
        <text>a 5'-end NAD(+)-phospho-ribonucleoside in mRNA + H2O = a 5'-end phospho-adenosine-phospho-ribonucleoside in mRNA + beta-nicotinamide D-ribonucleotide + 2 H(+)</text>
        <dbReference type="Rhea" id="RHEA:60876"/>
        <dbReference type="Rhea" id="RHEA-COMP:15698"/>
        <dbReference type="Rhea" id="RHEA-COMP:15719"/>
        <dbReference type="ChEBI" id="CHEBI:14649"/>
        <dbReference type="ChEBI" id="CHEBI:15377"/>
        <dbReference type="ChEBI" id="CHEBI:15378"/>
        <dbReference type="ChEBI" id="CHEBI:144029"/>
        <dbReference type="ChEBI" id="CHEBI:144051"/>
    </reaction>
    <physiologicalReaction direction="left-to-right" evidence="9">
        <dbReference type="Rhea" id="RHEA:60877"/>
    </physiologicalReaction>
</comment>
<evidence type="ECO:0000256" key="6">
    <source>
        <dbReference type="ARBA" id="ARBA00022801"/>
    </source>
</evidence>
<dbReference type="PANTHER" id="PTHR42904">
    <property type="entry name" value="NUDIX HYDROLASE, NUDC SUBFAMILY"/>
    <property type="match status" value="1"/>
</dbReference>
<dbReference type="InterPro" id="IPR015797">
    <property type="entry name" value="NUDIX_hydrolase-like_dom_sf"/>
</dbReference>
<evidence type="ECO:0000256" key="1">
    <source>
        <dbReference type="ARBA" id="ARBA00001946"/>
    </source>
</evidence>
<protein>
    <recommendedName>
        <fullName evidence="4">NAD(+) diphosphatase</fullName>
        <ecNumber evidence="4">3.6.1.22</ecNumber>
    </recommendedName>
</protein>
<dbReference type="Gene3D" id="3.90.79.10">
    <property type="entry name" value="Nucleoside Triphosphate Pyrophosphohydrolase"/>
    <property type="match status" value="1"/>
</dbReference>
<keyword evidence="12" id="KW-1185">Reference proteome</keyword>
<dbReference type="InterPro" id="IPR015376">
    <property type="entry name" value="Znr_NADH_PPase"/>
</dbReference>
<keyword evidence="7" id="KW-0460">Magnesium</keyword>
<comment type="similarity">
    <text evidence="3">Belongs to the Nudix hydrolase family. NudC subfamily.</text>
</comment>
<dbReference type="PROSITE" id="PS51462">
    <property type="entry name" value="NUDIX"/>
    <property type="match status" value="1"/>
</dbReference>